<dbReference type="EMBL" id="BARV01006000">
    <property type="protein sequence ID" value="GAI06473.1"/>
    <property type="molecule type" value="Genomic_DNA"/>
</dbReference>
<feature type="non-terminal residue" evidence="1">
    <location>
        <position position="53"/>
    </location>
</feature>
<gene>
    <name evidence="1" type="ORF">S06H3_12246</name>
</gene>
<sequence>MRRLAEERIDGVKAVCGGSVLVSGHEGRMKAHEGRIHTALGPMRDFTRNNKQM</sequence>
<proteinExistence type="predicted"/>
<protein>
    <submittedName>
        <fullName evidence="1">Uncharacterized protein</fullName>
    </submittedName>
</protein>
<reference evidence="1" key="1">
    <citation type="journal article" date="2014" name="Front. Microbiol.">
        <title>High frequency of phylogenetically diverse reductive dehalogenase-homologous genes in deep subseafloor sedimentary metagenomes.</title>
        <authorList>
            <person name="Kawai M."/>
            <person name="Futagami T."/>
            <person name="Toyoda A."/>
            <person name="Takaki Y."/>
            <person name="Nishi S."/>
            <person name="Hori S."/>
            <person name="Arai W."/>
            <person name="Tsubouchi T."/>
            <person name="Morono Y."/>
            <person name="Uchiyama I."/>
            <person name="Ito T."/>
            <person name="Fujiyama A."/>
            <person name="Inagaki F."/>
            <person name="Takami H."/>
        </authorList>
    </citation>
    <scope>NUCLEOTIDE SEQUENCE</scope>
    <source>
        <strain evidence="1">Expedition CK06-06</strain>
    </source>
</reference>
<dbReference type="AlphaFoldDB" id="X1KII6"/>
<comment type="caution">
    <text evidence="1">The sequence shown here is derived from an EMBL/GenBank/DDBJ whole genome shotgun (WGS) entry which is preliminary data.</text>
</comment>
<evidence type="ECO:0000313" key="1">
    <source>
        <dbReference type="EMBL" id="GAI06473.1"/>
    </source>
</evidence>
<name>X1KII6_9ZZZZ</name>
<organism evidence="1">
    <name type="scientific">marine sediment metagenome</name>
    <dbReference type="NCBI Taxonomy" id="412755"/>
    <lineage>
        <taxon>unclassified sequences</taxon>
        <taxon>metagenomes</taxon>
        <taxon>ecological metagenomes</taxon>
    </lineage>
</organism>
<accession>X1KII6</accession>